<dbReference type="PROSITE" id="PS50075">
    <property type="entry name" value="CARRIER"/>
    <property type="match status" value="1"/>
</dbReference>
<dbReference type="GO" id="GO:0005829">
    <property type="term" value="C:cytosol"/>
    <property type="evidence" value="ECO:0007669"/>
    <property type="project" value="TreeGrafter"/>
</dbReference>
<evidence type="ECO:0000256" key="5">
    <source>
        <dbReference type="ARBA" id="ARBA00023098"/>
    </source>
</evidence>
<keyword evidence="4 7" id="KW-0276">Fatty acid metabolism</keyword>
<dbReference type="NCBIfam" id="NF002148">
    <property type="entry name" value="PRK00982.1-2"/>
    <property type="match status" value="1"/>
</dbReference>
<dbReference type="GO" id="GO:0000036">
    <property type="term" value="F:acyl carrier activity"/>
    <property type="evidence" value="ECO:0007669"/>
    <property type="project" value="UniProtKB-UniRule"/>
</dbReference>
<evidence type="ECO:0000313" key="12">
    <source>
        <dbReference type="Proteomes" id="UP001165986"/>
    </source>
</evidence>
<feature type="modified residue" description="O-(pantetheine 4'-phosphoryl)serine" evidence="7">
    <location>
        <position position="39"/>
    </location>
</feature>
<dbReference type="PROSITE" id="PS00012">
    <property type="entry name" value="PHOSPHOPANTETHEINE"/>
    <property type="match status" value="1"/>
</dbReference>
<keyword evidence="7" id="KW-0963">Cytoplasm</keyword>
<dbReference type="InterPro" id="IPR009081">
    <property type="entry name" value="PP-bd_ACP"/>
</dbReference>
<dbReference type="InterPro" id="IPR006162">
    <property type="entry name" value="Ppantetheine_attach_site"/>
</dbReference>
<comment type="function">
    <text evidence="7 9">Carrier of the growing fatty acid chain in fatty acid biosynthesis.</text>
</comment>
<evidence type="ECO:0000259" key="10">
    <source>
        <dbReference type="PROSITE" id="PS50075"/>
    </source>
</evidence>
<organism evidence="11 12">
    <name type="scientific">Komarekiella delphini-convector SJRDD-AB1</name>
    <dbReference type="NCBI Taxonomy" id="2593771"/>
    <lineage>
        <taxon>Bacteria</taxon>
        <taxon>Bacillati</taxon>
        <taxon>Cyanobacteriota</taxon>
        <taxon>Cyanophyceae</taxon>
        <taxon>Nostocales</taxon>
        <taxon>Nostocaceae</taxon>
        <taxon>Komarekiella</taxon>
        <taxon>Komarekiella delphini-convector</taxon>
    </lineage>
</organism>
<dbReference type="HAMAP" id="MF_01217">
    <property type="entry name" value="Acyl_carrier"/>
    <property type="match status" value="1"/>
</dbReference>
<gene>
    <name evidence="7 11" type="primary">acpP</name>
    <name evidence="11" type="ORF">FNW02_24360</name>
</gene>
<protein>
    <recommendedName>
        <fullName evidence="7 8">Acyl carrier protein</fullName>
        <shortName evidence="7">ACP</shortName>
    </recommendedName>
</protein>
<sequence>MKKVKVFEKVQNVVVEKLGIEPEKVTPIANFTRDLGADSLDTLELIVALEETFNIEISNQATTKLVTVQQTIDYISQQLELNVELAN</sequence>
<evidence type="ECO:0000256" key="4">
    <source>
        <dbReference type="ARBA" id="ARBA00022832"/>
    </source>
</evidence>
<dbReference type="PANTHER" id="PTHR20863">
    <property type="entry name" value="ACYL CARRIER PROTEIN"/>
    <property type="match status" value="1"/>
</dbReference>
<reference evidence="11" key="1">
    <citation type="submission" date="2019-07" db="EMBL/GenBank/DDBJ databases">
        <title>Toxilogical consequences of a new and cryptic species of cyanobacteria (Komarekiella delphini-convector) recovered from the epidermis of a bottlenose dolphin and 1500 ft. in the air.</title>
        <authorList>
            <person name="Brown A.O."/>
            <person name="Dvorak P."/>
            <person name="Villanueva C.D."/>
            <person name="Foss A.J."/>
            <person name="Garvey A.D."/>
            <person name="Gibson Q.A."/>
            <person name="Johansen J.R."/>
            <person name="Casamatta D.A."/>
        </authorList>
    </citation>
    <scope>NUCLEOTIDE SEQUENCE</scope>
    <source>
        <strain evidence="11">SJRDD-AB1</strain>
    </source>
</reference>
<dbReference type="NCBIfam" id="NF002150">
    <property type="entry name" value="PRK00982.1-4"/>
    <property type="match status" value="1"/>
</dbReference>
<proteinExistence type="inferred from homology"/>
<evidence type="ECO:0000256" key="3">
    <source>
        <dbReference type="ARBA" id="ARBA00022553"/>
    </source>
</evidence>
<evidence type="ECO:0000313" key="11">
    <source>
        <dbReference type="EMBL" id="MBD6618872.1"/>
    </source>
</evidence>
<dbReference type="AlphaFoldDB" id="A0AA40VTA2"/>
<dbReference type="InterPro" id="IPR003231">
    <property type="entry name" value="ACP"/>
</dbReference>
<keyword evidence="6 7" id="KW-0275">Fatty acid biosynthesis</keyword>
<evidence type="ECO:0000256" key="6">
    <source>
        <dbReference type="ARBA" id="ARBA00023160"/>
    </source>
</evidence>
<comment type="PTM">
    <text evidence="9">4'-phosphopantetheine is transferred from CoA to a specific serine of apo-ACP by acpS.</text>
</comment>
<feature type="domain" description="Carrier" evidence="10">
    <location>
        <begin position="4"/>
        <end position="79"/>
    </location>
</feature>
<evidence type="ECO:0000256" key="2">
    <source>
        <dbReference type="ARBA" id="ARBA00022516"/>
    </source>
</evidence>
<dbReference type="GO" id="GO:0009245">
    <property type="term" value="P:lipid A biosynthetic process"/>
    <property type="evidence" value="ECO:0007669"/>
    <property type="project" value="TreeGrafter"/>
</dbReference>
<dbReference type="GO" id="GO:0016020">
    <property type="term" value="C:membrane"/>
    <property type="evidence" value="ECO:0007669"/>
    <property type="project" value="GOC"/>
</dbReference>
<dbReference type="EMBL" id="VJXY01000032">
    <property type="protein sequence ID" value="MBD6618872.1"/>
    <property type="molecule type" value="Genomic_DNA"/>
</dbReference>
<dbReference type="Gene3D" id="1.10.1200.10">
    <property type="entry name" value="ACP-like"/>
    <property type="match status" value="1"/>
</dbReference>
<evidence type="ECO:0000256" key="7">
    <source>
        <dbReference type="HAMAP-Rule" id="MF_01217"/>
    </source>
</evidence>
<dbReference type="RefSeq" id="WP_191760092.1">
    <property type="nucleotide sequence ID" value="NZ_VJXY01000032.1"/>
</dbReference>
<comment type="PTM">
    <text evidence="7">4'-phosphopantetheine is transferred from CoA to a specific serine of apo-ACP by AcpS. This modification is essential for activity because fatty acids are bound in thioester linkage to the sulfhydryl of the prosthetic group.</text>
</comment>
<evidence type="ECO:0000256" key="1">
    <source>
        <dbReference type="ARBA" id="ARBA00022450"/>
    </source>
</evidence>
<comment type="pathway">
    <text evidence="7 9">Lipid metabolism; fatty acid biosynthesis.</text>
</comment>
<evidence type="ECO:0000256" key="8">
    <source>
        <dbReference type="NCBIfam" id="TIGR00517"/>
    </source>
</evidence>
<keyword evidence="2 7" id="KW-0444">Lipid biosynthesis</keyword>
<keyword evidence="12" id="KW-1185">Reference proteome</keyword>
<dbReference type="InterPro" id="IPR036736">
    <property type="entry name" value="ACP-like_sf"/>
</dbReference>
<dbReference type="NCBIfam" id="TIGR00517">
    <property type="entry name" value="acyl_carrier"/>
    <property type="match status" value="1"/>
</dbReference>
<dbReference type="SUPFAM" id="SSF47336">
    <property type="entry name" value="ACP-like"/>
    <property type="match status" value="1"/>
</dbReference>
<accession>A0AA40VTA2</accession>
<evidence type="ECO:0000256" key="9">
    <source>
        <dbReference type="RuleBase" id="RU003545"/>
    </source>
</evidence>
<dbReference type="PANTHER" id="PTHR20863:SF76">
    <property type="entry name" value="CARRIER DOMAIN-CONTAINING PROTEIN"/>
    <property type="match status" value="1"/>
</dbReference>
<dbReference type="Proteomes" id="UP001165986">
    <property type="component" value="Unassembled WGS sequence"/>
</dbReference>
<comment type="similarity">
    <text evidence="7">Belongs to the acyl carrier protein (ACP) family.</text>
</comment>
<keyword evidence="5 7" id="KW-0443">Lipid metabolism</keyword>
<keyword evidence="3 7" id="KW-0597">Phosphoprotein</keyword>
<comment type="caution">
    <text evidence="11">The sequence shown here is derived from an EMBL/GenBank/DDBJ whole genome shotgun (WGS) entry which is preliminary data.</text>
</comment>
<comment type="subcellular location">
    <subcellularLocation>
        <location evidence="7">Cytoplasm</location>
    </subcellularLocation>
</comment>
<dbReference type="Pfam" id="PF00550">
    <property type="entry name" value="PP-binding"/>
    <property type="match status" value="1"/>
</dbReference>
<keyword evidence="1 7" id="KW-0596">Phosphopantetheine</keyword>
<dbReference type="GO" id="GO:0000035">
    <property type="term" value="F:acyl binding"/>
    <property type="evidence" value="ECO:0007669"/>
    <property type="project" value="TreeGrafter"/>
</dbReference>
<name>A0AA40VTA2_9NOST</name>